<evidence type="ECO:0000313" key="2">
    <source>
        <dbReference type="EMBL" id="RUS16894.1"/>
    </source>
</evidence>
<keyword evidence="3" id="KW-1185">Reference proteome</keyword>
<sequence length="88" mass="10261">MSKNRGKESRITKPHHLGRSRRAPFQGMLPMILLKFKLANELGRLRHLHELCKKCRHLQNRGNLRPTIDPPTLPTSIPYTVHHGKKNR</sequence>
<dbReference type="EMBL" id="RBNJ01023712">
    <property type="protein sequence ID" value="RUS16894.1"/>
    <property type="molecule type" value="Genomic_DNA"/>
</dbReference>
<protein>
    <submittedName>
        <fullName evidence="2">Uncharacterized protein</fullName>
    </submittedName>
</protein>
<proteinExistence type="predicted"/>
<dbReference type="AlphaFoldDB" id="A0A433PH61"/>
<reference evidence="2 3" key="1">
    <citation type="journal article" date="2018" name="New Phytol.">
        <title>Phylogenomics of Endogonaceae and evolution of mycorrhizas within Mucoromycota.</title>
        <authorList>
            <person name="Chang Y."/>
            <person name="Desiro A."/>
            <person name="Na H."/>
            <person name="Sandor L."/>
            <person name="Lipzen A."/>
            <person name="Clum A."/>
            <person name="Barry K."/>
            <person name="Grigoriev I.V."/>
            <person name="Martin F.M."/>
            <person name="Stajich J.E."/>
            <person name="Smith M.E."/>
            <person name="Bonito G."/>
            <person name="Spatafora J.W."/>
        </authorList>
    </citation>
    <scope>NUCLEOTIDE SEQUENCE [LARGE SCALE GENOMIC DNA]</scope>
    <source>
        <strain evidence="2 3">AD002</strain>
    </source>
</reference>
<gene>
    <name evidence="2" type="ORF">BC938DRAFT_476429</name>
</gene>
<dbReference type="Proteomes" id="UP000274822">
    <property type="component" value="Unassembled WGS sequence"/>
</dbReference>
<name>A0A433PH61_9FUNG</name>
<feature type="region of interest" description="Disordered" evidence="1">
    <location>
        <begin position="61"/>
        <end position="88"/>
    </location>
</feature>
<feature type="compositionally biased region" description="Basic residues" evidence="1">
    <location>
        <begin position="12"/>
        <end position="22"/>
    </location>
</feature>
<comment type="caution">
    <text evidence="2">The sequence shown here is derived from an EMBL/GenBank/DDBJ whole genome shotgun (WGS) entry which is preliminary data.</text>
</comment>
<feature type="region of interest" description="Disordered" evidence="1">
    <location>
        <begin position="1"/>
        <end position="23"/>
    </location>
</feature>
<evidence type="ECO:0000256" key="1">
    <source>
        <dbReference type="SAM" id="MobiDB-lite"/>
    </source>
</evidence>
<evidence type="ECO:0000313" key="3">
    <source>
        <dbReference type="Proteomes" id="UP000274822"/>
    </source>
</evidence>
<accession>A0A433PH61</accession>
<organism evidence="2 3">
    <name type="scientific">Jimgerdemannia flammicorona</name>
    <dbReference type="NCBI Taxonomy" id="994334"/>
    <lineage>
        <taxon>Eukaryota</taxon>
        <taxon>Fungi</taxon>
        <taxon>Fungi incertae sedis</taxon>
        <taxon>Mucoromycota</taxon>
        <taxon>Mucoromycotina</taxon>
        <taxon>Endogonomycetes</taxon>
        <taxon>Endogonales</taxon>
        <taxon>Endogonaceae</taxon>
        <taxon>Jimgerdemannia</taxon>
    </lineage>
</organism>
<feature type="compositionally biased region" description="Basic and acidic residues" evidence="1">
    <location>
        <begin position="1"/>
        <end position="11"/>
    </location>
</feature>